<feature type="region of interest" description="Disordered" evidence="4">
    <location>
        <begin position="1"/>
        <end position="23"/>
    </location>
</feature>
<dbReference type="InterPro" id="IPR029016">
    <property type="entry name" value="GAF-like_dom_sf"/>
</dbReference>
<dbReference type="Gene3D" id="3.30.450.40">
    <property type="match status" value="2"/>
</dbReference>
<dbReference type="STRING" id="1798228.SAMN05216574_11719"/>
<dbReference type="InterPro" id="IPR050482">
    <property type="entry name" value="Sensor_HK_TwoCompSys"/>
</dbReference>
<dbReference type="Pfam" id="PF13185">
    <property type="entry name" value="GAF_2"/>
    <property type="match status" value="1"/>
</dbReference>
<dbReference type="Pfam" id="PF07730">
    <property type="entry name" value="HisKA_3"/>
    <property type="match status" value="1"/>
</dbReference>
<dbReference type="InterPro" id="IPR003594">
    <property type="entry name" value="HATPase_dom"/>
</dbReference>
<evidence type="ECO:0000313" key="8">
    <source>
        <dbReference type="Proteomes" id="UP000198589"/>
    </source>
</evidence>
<gene>
    <name evidence="7" type="ORF">SAMN05216574_11719</name>
</gene>
<protein>
    <submittedName>
        <fullName evidence="7">GAF domain-containing protein</fullName>
    </submittedName>
</protein>
<accession>A0A1I2JTK7</accession>
<dbReference type="GO" id="GO:0000155">
    <property type="term" value="F:phosphorelay sensor kinase activity"/>
    <property type="evidence" value="ECO:0007669"/>
    <property type="project" value="InterPro"/>
</dbReference>
<feature type="domain" description="GAF" evidence="5">
    <location>
        <begin position="40"/>
        <end position="188"/>
    </location>
</feature>
<dbReference type="InterPro" id="IPR003018">
    <property type="entry name" value="GAF"/>
</dbReference>
<name>A0A1I2JTK7_9ACTN</name>
<dbReference type="SMART" id="SM00065">
    <property type="entry name" value="GAF"/>
    <property type="match status" value="2"/>
</dbReference>
<dbReference type="GO" id="GO:0016020">
    <property type="term" value="C:membrane"/>
    <property type="evidence" value="ECO:0007669"/>
    <property type="project" value="InterPro"/>
</dbReference>
<dbReference type="GO" id="GO:0046983">
    <property type="term" value="F:protein dimerization activity"/>
    <property type="evidence" value="ECO:0007669"/>
    <property type="project" value="InterPro"/>
</dbReference>
<dbReference type="PANTHER" id="PTHR24421:SF56">
    <property type="entry name" value="OXYGEN SENSOR HISTIDINE KINASE RESPONSE REGULATOR DOST"/>
    <property type="match status" value="1"/>
</dbReference>
<dbReference type="InterPro" id="IPR036890">
    <property type="entry name" value="HATPase_C_sf"/>
</dbReference>
<evidence type="ECO:0000256" key="4">
    <source>
        <dbReference type="SAM" id="MobiDB-lite"/>
    </source>
</evidence>
<dbReference type="AlphaFoldDB" id="A0A1I2JTK7"/>
<dbReference type="Pfam" id="PF01590">
    <property type="entry name" value="GAF"/>
    <property type="match status" value="1"/>
</dbReference>
<dbReference type="Pfam" id="PF02518">
    <property type="entry name" value="HATPase_c"/>
    <property type="match status" value="1"/>
</dbReference>
<organism evidence="7 8">
    <name type="scientific">Blastococcus tunisiensis</name>
    <dbReference type="NCBI Taxonomy" id="1798228"/>
    <lineage>
        <taxon>Bacteria</taxon>
        <taxon>Bacillati</taxon>
        <taxon>Actinomycetota</taxon>
        <taxon>Actinomycetes</taxon>
        <taxon>Geodermatophilales</taxon>
        <taxon>Geodermatophilaceae</taxon>
        <taxon>Blastococcus</taxon>
    </lineage>
</organism>
<dbReference type="SMART" id="SM00387">
    <property type="entry name" value="HATPase_c"/>
    <property type="match status" value="1"/>
</dbReference>
<feature type="compositionally biased region" description="Pro residues" evidence="4">
    <location>
        <begin position="1"/>
        <end position="12"/>
    </location>
</feature>
<keyword evidence="2" id="KW-0418">Kinase</keyword>
<dbReference type="SUPFAM" id="SSF55781">
    <property type="entry name" value="GAF domain-like"/>
    <property type="match status" value="2"/>
</dbReference>
<evidence type="ECO:0000259" key="6">
    <source>
        <dbReference type="SMART" id="SM00387"/>
    </source>
</evidence>
<feature type="domain" description="GAF" evidence="5">
    <location>
        <begin position="209"/>
        <end position="359"/>
    </location>
</feature>
<evidence type="ECO:0000256" key="3">
    <source>
        <dbReference type="ARBA" id="ARBA00023012"/>
    </source>
</evidence>
<evidence type="ECO:0000259" key="5">
    <source>
        <dbReference type="SMART" id="SM00065"/>
    </source>
</evidence>
<keyword evidence="8" id="KW-1185">Reference proteome</keyword>
<dbReference type="Proteomes" id="UP000198589">
    <property type="component" value="Unassembled WGS sequence"/>
</dbReference>
<sequence>MPPPDDPAPPPVGSTAASQGDARGVPTLTAALRAAASGSHLEATLHDIVQAAVRHVDASYGALGVLTADGLRLDRFVIVGMDDDDRERIGRPPEGHGILGLLVAEPTTLRLDDLGEHAASLGFPPGHPPMRSFLGVPVRVGEAVFGNLYLTEKRTGGPFTPADAEVVQALAGVAGMAIENARLAQQAEIRRRWAQAATEMATALLSGADPEAVLRAVSTRVSALTNADVAGVLAPSPDRSTLTILTAVGEGADDLEGVRVPLAGTQLGEAYETGAARVIDDIGAAPVDGTRAAVVEELTEGYGPALVASLGTGGNRGLLVSLRSAGSPPFCPNERDLLQTFAAQASVVLELAHSQQRARRLQVQADRERIARDLHDHVVQRIFATALSLDRLGRSVESDRADVAAALSQRVEDLHGTIARIRSSIFELHEASDASEAAFRSRLAEVVRSVTDGHDVRPDLRIRCDHDELPPDLVADLVAVVRELVTNVVRHARARRLTVAVDVRESARVVVTDDGAGLPPVTVRSGLANLADRAERRGGALRCTSSPSGTEIRWTAPMPA</sequence>
<evidence type="ECO:0000256" key="1">
    <source>
        <dbReference type="ARBA" id="ARBA00022679"/>
    </source>
</evidence>
<keyword evidence="1" id="KW-0808">Transferase</keyword>
<evidence type="ECO:0000256" key="2">
    <source>
        <dbReference type="ARBA" id="ARBA00022777"/>
    </source>
</evidence>
<evidence type="ECO:0000313" key="7">
    <source>
        <dbReference type="EMBL" id="SFF56136.1"/>
    </source>
</evidence>
<proteinExistence type="predicted"/>
<dbReference type="RefSeq" id="WP_254791069.1">
    <property type="nucleotide sequence ID" value="NZ_FOND01000017.1"/>
</dbReference>
<reference evidence="8" key="1">
    <citation type="submission" date="2016-10" db="EMBL/GenBank/DDBJ databases">
        <authorList>
            <person name="Varghese N."/>
            <person name="Submissions S."/>
        </authorList>
    </citation>
    <scope>NUCLEOTIDE SEQUENCE [LARGE SCALE GENOMIC DNA]</scope>
    <source>
        <strain evidence="8">DSM 46838</strain>
    </source>
</reference>
<dbReference type="InterPro" id="IPR011712">
    <property type="entry name" value="Sig_transdc_His_kin_sub3_dim/P"/>
</dbReference>
<dbReference type="Gene3D" id="1.20.5.1930">
    <property type="match status" value="1"/>
</dbReference>
<dbReference type="EMBL" id="FOND01000017">
    <property type="protein sequence ID" value="SFF56136.1"/>
    <property type="molecule type" value="Genomic_DNA"/>
</dbReference>
<dbReference type="Gene3D" id="3.30.565.10">
    <property type="entry name" value="Histidine kinase-like ATPase, C-terminal domain"/>
    <property type="match status" value="1"/>
</dbReference>
<dbReference type="PANTHER" id="PTHR24421">
    <property type="entry name" value="NITRATE/NITRITE SENSOR PROTEIN NARX-RELATED"/>
    <property type="match status" value="1"/>
</dbReference>
<dbReference type="SUPFAM" id="SSF55874">
    <property type="entry name" value="ATPase domain of HSP90 chaperone/DNA topoisomerase II/histidine kinase"/>
    <property type="match status" value="1"/>
</dbReference>
<keyword evidence="3" id="KW-0902">Two-component regulatory system</keyword>
<feature type="domain" description="Histidine kinase/HSP90-like ATPase" evidence="6">
    <location>
        <begin position="472"/>
        <end position="560"/>
    </location>
</feature>